<dbReference type="EMBL" id="JAGPXC010000005">
    <property type="protein sequence ID" value="KAH6652503.1"/>
    <property type="molecule type" value="Genomic_DNA"/>
</dbReference>
<dbReference type="RefSeq" id="XP_045956780.1">
    <property type="nucleotide sequence ID" value="XM_046108825.1"/>
</dbReference>
<protein>
    <submittedName>
        <fullName evidence="1">Uncharacterized protein</fullName>
    </submittedName>
</protein>
<name>A0A9P8ZWW2_9PEZI</name>
<evidence type="ECO:0000313" key="1">
    <source>
        <dbReference type="EMBL" id="KAH6652503.1"/>
    </source>
</evidence>
<dbReference type="OrthoDB" id="5240735at2759"/>
<organism evidence="1 2">
    <name type="scientific">Truncatella angustata</name>
    <dbReference type="NCBI Taxonomy" id="152316"/>
    <lineage>
        <taxon>Eukaryota</taxon>
        <taxon>Fungi</taxon>
        <taxon>Dikarya</taxon>
        <taxon>Ascomycota</taxon>
        <taxon>Pezizomycotina</taxon>
        <taxon>Sordariomycetes</taxon>
        <taxon>Xylariomycetidae</taxon>
        <taxon>Amphisphaeriales</taxon>
        <taxon>Sporocadaceae</taxon>
        <taxon>Truncatella</taxon>
    </lineage>
</organism>
<accession>A0A9P8ZWW2</accession>
<evidence type="ECO:0000313" key="2">
    <source>
        <dbReference type="Proteomes" id="UP000758603"/>
    </source>
</evidence>
<dbReference type="GeneID" id="70137716"/>
<dbReference type="Proteomes" id="UP000758603">
    <property type="component" value="Unassembled WGS sequence"/>
</dbReference>
<gene>
    <name evidence="1" type="ORF">BKA67DRAFT_677538</name>
</gene>
<sequence>MAGAAENARWTTDWSAQKLHPSELHDFEDLVADLYNWVALSRPYEAEVKHGLVQHSQTMTRGRKCQTILSRLKLKSADRLQTYHAAILRYIIVELVMCCENNEGGTIGSKLKRLVDLIGYLVNEVHAISVELIDQEVDAICLNDEAYPRLVGDPTPDSTRREMSAFGNFHDFTIMLYTRKFLESLMPAAKAFDAYFGPLPVQEDVTFYAVTGWLTRAHEDIYQASSEFQAQWPVWYKLVSEKTAIYGRNKDQHSMRLAISGRAAQKRMEMSDLRLAAFDRAIREGLIEAAGNVAA</sequence>
<keyword evidence="2" id="KW-1185">Reference proteome</keyword>
<proteinExistence type="predicted"/>
<dbReference type="AlphaFoldDB" id="A0A9P8ZWW2"/>
<reference evidence="1" key="1">
    <citation type="journal article" date="2021" name="Nat. Commun.">
        <title>Genetic determinants of endophytism in the Arabidopsis root mycobiome.</title>
        <authorList>
            <person name="Mesny F."/>
            <person name="Miyauchi S."/>
            <person name="Thiergart T."/>
            <person name="Pickel B."/>
            <person name="Atanasova L."/>
            <person name="Karlsson M."/>
            <person name="Huettel B."/>
            <person name="Barry K.W."/>
            <person name="Haridas S."/>
            <person name="Chen C."/>
            <person name="Bauer D."/>
            <person name="Andreopoulos W."/>
            <person name="Pangilinan J."/>
            <person name="LaButti K."/>
            <person name="Riley R."/>
            <person name="Lipzen A."/>
            <person name="Clum A."/>
            <person name="Drula E."/>
            <person name="Henrissat B."/>
            <person name="Kohler A."/>
            <person name="Grigoriev I.V."/>
            <person name="Martin F.M."/>
            <person name="Hacquard S."/>
        </authorList>
    </citation>
    <scope>NUCLEOTIDE SEQUENCE</scope>
    <source>
        <strain evidence="1">MPI-SDFR-AT-0073</strain>
    </source>
</reference>
<comment type="caution">
    <text evidence="1">The sequence shown here is derived from an EMBL/GenBank/DDBJ whole genome shotgun (WGS) entry which is preliminary data.</text>
</comment>